<feature type="region of interest" description="Disordered" evidence="1">
    <location>
        <begin position="102"/>
        <end position="129"/>
    </location>
</feature>
<feature type="compositionally biased region" description="Basic and acidic residues" evidence="1">
    <location>
        <begin position="202"/>
        <end position="215"/>
    </location>
</feature>
<dbReference type="Pfam" id="PF08632">
    <property type="entry name" value="Zds_C"/>
    <property type="match status" value="1"/>
</dbReference>
<dbReference type="EMBL" id="CP033149">
    <property type="protein sequence ID" value="AYO42066.1"/>
    <property type="molecule type" value="Genomic_DNA"/>
</dbReference>
<accession>A0A3G2S2S1</accession>
<feature type="compositionally biased region" description="Pro residues" evidence="1">
    <location>
        <begin position="617"/>
        <end position="635"/>
    </location>
</feature>
<evidence type="ECO:0000256" key="1">
    <source>
        <dbReference type="SAM" id="MobiDB-lite"/>
    </source>
</evidence>
<evidence type="ECO:0000313" key="3">
    <source>
        <dbReference type="EMBL" id="AYO42066.1"/>
    </source>
</evidence>
<dbReference type="InterPro" id="IPR013941">
    <property type="entry name" value="ZDS1_C"/>
</dbReference>
<feature type="region of interest" description="Disordered" evidence="1">
    <location>
        <begin position="42"/>
        <end position="80"/>
    </location>
</feature>
<dbReference type="VEuPathDB" id="FungiDB:DNF11_1116"/>
<feature type="compositionally biased region" description="Low complexity" evidence="1">
    <location>
        <begin position="467"/>
        <end position="484"/>
    </location>
</feature>
<sequence length="635" mass="70824">MEMDMNELDLAREVQTLRARRRLSTSHPAAIDPDFAGVQLYDKSPSVHDLPPLPDTPSSVSSGASVPPPSTPTLDDGCPFDEKTLSQCSPIFGSSKRERYLARRQMRQTQAAADPATPPPPPKGPSEGMWLSASMHPEVSPDEFRAFLKAQAERNVHHNLTAHQLDTPSRTRQPAILRRSSALRRQVKAEESVPEMALHRHSMTEPESVHDRPIVRAESVPPRSPSYHSRVHRKPPPTFSHAMQPPLAPQPTPDTAPQGPRPPSNEHAFMRPILPPKDQLPEPPLKTVSVPPPRRVVPQVPEAAQPRPRPDEVRVAPRRSDDKGPRHTPKLDESPRASTMRDRKTFGLSWFGLTKEDDVRKKEAACDDEAPRREKDTFLTGLFSKRKGMDSYDSLRHRARSLFSGSSPFSHHTEYPLAKRYPVPVERSLYRLSHVKLSHPRRPLYQQVEISNFMFWYLSIIDSAQARPPRSLSSSSSQRGNGLSEYDEENQLRMPGTQPRTVHTGSLVPTAAASLEPVQYQGAPVVAWQEPASDPASHVQRPARGPLPTVPSQPSRKVPPSPTRRPVPRVARRTAHLENHLDELQKQALSTHYALRHPQGVPSHAPISLRSSHAHPLPLPPLSMPPAPRPSPYAP</sequence>
<dbReference type="OrthoDB" id="5589766at2759"/>
<dbReference type="PANTHER" id="PTHR28089">
    <property type="entry name" value="PROTEIN ZDS1-RELATED"/>
    <property type="match status" value="1"/>
</dbReference>
<organism evidence="3 4">
    <name type="scientific">Malassezia restricta (strain ATCC 96810 / NBRC 103918 / CBS 7877)</name>
    <name type="common">Seborrheic dermatitis infection agent</name>
    <dbReference type="NCBI Taxonomy" id="425264"/>
    <lineage>
        <taxon>Eukaryota</taxon>
        <taxon>Fungi</taxon>
        <taxon>Dikarya</taxon>
        <taxon>Basidiomycota</taxon>
        <taxon>Ustilaginomycotina</taxon>
        <taxon>Malasseziomycetes</taxon>
        <taxon>Malasseziales</taxon>
        <taxon>Malasseziaceae</taxon>
        <taxon>Malassezia</taxon>
    </lineage>
</organism>
<dbReference type="AlphaFoldDB" id="A0A3G2S2S1"/>
<dbReference type="GO" id="GO:0030010">
    <property type="term" value="P:establishment of cell polarity"/>
    <property type="evidence" value="ECO:0007669"/>
    <property type="project" value="TreeGrafter"/>
</dbReference>
<dbReference type="STRING" id="425264.A0A3G2S2S1"/>
<feature type="region of interest" description="Disordered" evidence="1">
    <location>
        <begin position="590"/>
        <end position="635"/>
    </location>
</feature>
<reference evidence="3 4" key="1">
    <citation type="submission" date="2018-10" db="EMBL/GenBank/DDBJ databases">
        <title>Complete genome sequence of Malassezia restricta CBS 7877.</title>
        <authorList>
            <person name="Morand S.C."/>
            <person name="Bertignac M."/>
            <person name="Iltis A."/>
            <person name="Kolder I."/>
            <person name="Pirovano W."/>
            <person name="Jourdain R."/>
            <person name="Clavaud C."/>
        </authorList>
    </citation>
    <scope>NUCLEOTIDE SEQUENCE [LARGE SCALE GENOMIC DNA]</scope>
    <source>
        <strain evidence="3 4">CBS 7877</strain>
    </source>
</reference>
<dbReference type="SMART" id="SM01327">
    <property type="entry name" value="Zds_C"/>
    <property type="match status" value="1"/>
</dbReference>
<feature type="region of interest" description="Disordered" evidence="1">
    <location>
        <begin position="159"/>
        <end position="340"/>
    </location>
</feature>
<gene>
    <name evidence="3" type="primary">zds1</name>
    <name evidence="3" type="ORF">DNF11_1116</name>
</gene>
<dbReference type="GO" id="GO:0010971">
    <property type="term" value="P:positive regulation of G2/M transition of mitotic cell cycle"/>
    <property type="evidence" value="ECO:0007669"/>
    <property type="project" value="TreeGrafter"/>
</dbReference>
<feature type="compositionally biased region" description="Polar residues" evidence="1">
    <location>
        <begin position="161"/>
        <end position="172"/>
    </location>
</feature>
<feature type="region of interest" description="Disordered" evidence="1">
    <location>
        <begin position="467"/>
        <end position="504"/>
    </location>
</feature>
<protein>
    <submittedName>
        <fullName evidence="3">Protein zds1</fullName>
    </submittedName>
</protein>
<proteinExistence type="predicted"/>
<dbReference type="GO" id="GO:0005737">
    <property type="term" value="C:cytoplasm"/>
    <property type="evidence" value="ECO:0007669"/>
    <property type="project" value="TreeGrafter"/>
</dbReference>
<dbReference type="PANTHER" id="PTHR28089:SF1">
    <property type="entry name" value="PROTEIN ZDS1-RELATED"/>
    <property type="match status" value="1"/>
</dbReference>
<evidence type="ECO:0000313" key="4">
    <source>
        <dbReference type="Proteomes" id="UP000269793"/>
    </source>
</evidence>
<feature type="compositionally biased region" description="Pro residues" evidence="1">
    <location>
        <begin position="246"/>
        <end position="263"/>
    </location>
</feature>
<dbReference type="Proteomes" id="UP000269793">
    <property type="component" value="Chromosome II"/>
</dbReference>
<name>A0A3G2S2S1_MALR7</name>
<dbReference type="InterPro" id="IPR040206">
    <property type="entry name" value="Zds1/2"/>
</dbReference>
<feature type="region of interest" description="Disordered" evidence="1">
    <location>
        <begin position="531"/>
        <end position="569"/>
    </location>
</feature>
<feature type="domain" description="Protein Zds1 C-terminal" evidence="2">
    <location>
        <begin position="410"/>
        <end position="462"/>
    </location>
</feature>
<feature type="compositionally biased region" description="Basic and acidic residues" evidence="1">
    <location>
        <begin position="308"/>
        <end position="340"/>
    </location>
</feature>
<evidence type="ECO:0000259" key="2">
    <source>
        <dbReference type="SMART" id="SM01327"/>
    </source>
</evidence>
<keyword evidence="4" id="KW-1185">Reference proteome</keyword>
<feature type="compositionally biased region" description="Low complexity" evidence="1">
    <location>
        <begin position="56"/>
        <end position="65"/>
    </location>
</feature>